<evidence type="ECO:0000313" key="3">
    <source>
        <dbReference type="Proteomes" id="UP000593573"/>
    </source>
</evidence>
<keyword evidence="3" id="KW-1185">Reference proteome</keyword>
<dbReference type="EMBL" id="JABFAB010000004">
    <property type="protein sequence ID" value="MBA0645752.1"/>
    <property type="molecule type" value="Genomic_DNA"/>
</dbReference>
<dbReference type="AlphaFoldDB" id="A0A7J8U5I7"/>
<protein>
    <submittedName>
        <fullName evidence="2">Uncharacterized protein</fullName>
    </submittedName>
</protein>
<feature type="region of interest" description="Disordered" evidence="1">
    <location>
        <begin position="14"/>
        <end position="59"/>
    </location>
</feature>
<reference evidence="2 3" key="1">
    <citation type="journal article" date="2019" name="Genome Biol. Evol.">
        <title>Insights into the evolution of the New World diploid cottons (Gossypium, subgenus Houzingenia) based on genome sequencing.</title>
        <authorList>
            <person name="Grover C.E."/>
            <person name="Arick M.A. 2nd"/>
            <person name="Thrash A."/>
            <person name="Conover J.L."/>
            <person name="Sanders W.S."/>
            <person name="Peterson D.G."/>
            <person name="Frelichowski J.E."/>
            <person name="Scheffler J.A."/>
            <person name="Scheffler B.E."/>
            <person name="Wendel J.F."/>
        </authorList>
    </citation>
    <scope>NUCLEOTIDE SEQUENCE [LARGE SCALE GENOMIC DNA]</scope>
    <source>
        <strain evidence="2">57</strain>
        <tissue evidence="2">Leaf</tissue>
    </source>
</reference>
<dbReference type="Proteomes" id="UP000593573">
    <property type="component" value="Unassembled WGS sequence"/>
</dbReference>
<organism evidence="2 3">
    <name type="scientific">Gossypium klotzschianum</name>
    <dbReference type="NCBI Taxonomy" id="34286"/>
    <lineage>
        <taxon>Eukaryota</taxon>
        <taxon>Viridiplantae</taxon>
        <taxon>Streptophyta</taxon>
        <taxon>Embryophyta</taxon>
        <taxon>Tracheophyta</taxon>
        <taxon>Spermatophyta</taxon>
        <taxon>Magnoliopsida</taxon>
        <taxon>eudicotyledons</taxon>
        <taxon>Gunneridae</taxon>
        <taxon>Pentapetalae</taxon>
        <taxon>rosids</taxon>
        <taxon>malvids</taxon>
        <taxon>Malvales</taxon>
        <taxon>Malvaceae</taxon>
        <taxon>Malvoideae</taxon>
        <taxon>Gossypium</taxon>
    </lineage>
</organism>
<proteinExistence type="predicted"/>
<evidence type="ECO:0000256" key="1">
    <source>
        <dbReference type="SAM" id="MobiDB-lite"/>
    </source>
</evidence>
<gene>
    <name evidence="2" type="ORF">Goklo_013809</name>
</gene>
<comment type="caution">
    <text evidence="2">The sequence shown here is derived from an EMBL/GenBank/DDBJ whole genome shotgun (WGS) entry which is preliminary data.</text>
</comment>
<name>A0A7J8U5I7_9ROSI</name>
<evidence type="ECO:0000313" key="2">
    <source>
        <dbReference type="EMBL" id="MBA0645752.1"/>
    </source>
</evidence>
<sequence>YHKKLYLLSALERSRQRRYRRPKQEPINPRLGEDVAEEPTYLPHAHEDPITVQPPGQYN</sequence>
<accession>A0A7J8U5I7</accession>
<feature type="non-terminal residue" evidence="2">
    <location>
        <position position="1"/>
    </location>
</feature>